<dbReference type="InterPro" id="IPR021739">
    <property type="entry name" value="SaV-like"/>
</dbReference>
<name>A0ABS9VSC1_9BIFI</name>
<reference evidence="1 2" key="2">
    <citation type="journal article" date="2021" name="Syst. Appl. Microbiol.">
        <title>Phylogenetic classification of ten novel species belonging to the genus Bifidobacterium comprising B. phasiani sp. nov., B. pongonis sp. nov., B. saguinibicoloris sp. nov., B. colobi sp. nov., B. simiiventris sp. nov., B. santillanense sp. nov., B. miconis sp. nov., B. amazonense sp. nov., B. pluvialisilvae sp. nov., and B. miconisargentati sp. nov.</title>
        <authorList>
            <person name="Lugli G.A."/>
            <person name="Calvete-Torre I."/>
            <person name="Alessandri G."/>
            <person name="Milani C."/>
            <person name="Turroni F."/>
            <person name="Laiolo P."/>
            <person name="Ossiprandi M.C."/>
            <person name="Margolles A."/>
            <person name="Ruiz L."/>
            <person name="Ventura M."/>
        </authorList>
    </citation>
    <scope>NUCLEOTIDE SEQUENCE [LARGE SCALE GENOMIC DNA]</scope>
    <source>
        <strain evidence="1 2">MA1</strain>
    </source>
</reference>
<keyword evidence="2" id="KW-1185">Reference proteome</keyword>
<protein>
    <submittedName>
        <fullName evidence="1">DUF3310 domain-containing protein</fullName>
    </submittedName>
</protein>
<reference evidence="1 2" key="1">
    <citation type="journal article" date="2021" name="Environ. Microbiol.">
        <title>Genetic insights into the dark matter of the mammalian gut microbiota through targeted genome reconstruction.</title>
        <authorList>
            <person name="Lugli G.A."/>
            <person name="Alessandri G."/>
            <person name="Milani C."/>
            <person name="Viappiani A."/>
            <person name="Fontana F."/>
            <person name="Tarracchini C."/>
            <person name="Mancabelli L."/>
            <person name="Argentini C."/>
            <person name="Ruiz L."/>
            <person name="Margolles A."/>
            <person name="van Sinderen D."/>
            <person name="Turroni F."/>
            <person name="Ventura M."/>
        </authorList>
    </citation>
    <scope>NUCLEOTIDE SEQUENCE [LARGE SCALE GENOMIC DNA]</scope>
    <source>
        <strain evidence="1 2">MA1</strain>
    </source>
</reference>
<evidence type="ECO:0000313" key="2">
    <source>
        <dbReference type="Proteomes" id="UP000710815"/>
    </source>
</evidence>
<proteinExistence type="predicted"/>
<accession>A0ABS9VSC1</accession>
<gene>
    <name evidence="1" type="ORF">JS533_001590</name>
</gene>
<organism evidence="1 2">
    <name type="scientific">Bifidobacterium amazonense</name>
    <dbReference type="NCBI Taxonomy" id="2809027"/>
    <lineage>
        <taxon>Bacteria</taxon>
        <taxon>Bacillati</taxon>
        <taxon>Actinomycetota</taxon>
        <taxon>Actinomycetes</taxon>
        <taxon>Bifidobacteriales</taxon>
        <taxon>Bifidobacteriaceae</taxon>
        <taxon>Bifidobacterium</taxon>
    </lineage>
</organism>
<comment type="caution">
    <text evidence="1">The sequence shown here is derived from an EMBL/GenBank/DDBJ whole genome shotgun (WGS) entry which is preliminary data.</text>
</comment>
<dbReference type="EMBL" id="JAFEJT020000004">
    <property type="protein sequence ID" value="MCH9274982.1"/>
    <property type="molecule type" value="Genomic_DNA"/>
</dbReference>
<sequence>MSWINDPINSPKHYTDAHPGMECIDLTADTSFCLGNCIKYLWRYKAKSRPVEDLEKARWYLCRAIDRGETIAWTRLQRGILKKLALPPTGATYTTAIWIYLYQGDLDTVLDSLDQLIEHERNQQ</sequence>
<dbReference type="Pfam" id="PF11753">
    <property type="entry name" value="DUF3310"/>
    <property type="match status" value="1"/>
</dbReference>
<dbReference type="Proteomes" id="UP000710815">
    <property type="component" value="Unassembled WGS sequence"/>
</dbReference>
<dbReference type="RefSeq" id="WP_241512815.1">
    <property type="nucleotide sequence ID" value="NZ_JAFEJT020000004.1"/>
</dbReference>
<evidence type="ECO:0000313" key="1">
    <source>
        <dbReference type="EMBL" id="MCH9274982.1"/>
    </source>
</evidence>